<feature type="domain" description="CopC" evidence="6">
    <location>
        <begin position="39"/>
        <end position="135"/>
    </location>
</feature>
<evidence type="ECO:0000256" key="4">
    <source>
        <dbReference type="SAM" id="Phobius"/>
    </source>
</evidence>
<protein>
    <submittedName>
        <fullName evidence="7">Methionine-rich copper-binding protein CopC</fullName>
    </submittedName>
</protein>
<feature type="region of interest" description="Disordered" evidence="3">
    <location>
        <begin position="85"/>
        <end position="106"/>
    </location>
</feature>
<feature type="transmembrane region" description="Helical" evidence="4">
    <location>
        <begin position="195"/>
        <end position="216"/>
    </location>
</feature>
<keyword evidence="2" id="KW-0186">Copper</keyword>
<dbReference type="SUPFAM" id="SSF81296">
    <property type="entry name" value="E set domains"/>
    <property type="match status" value="1"/>
</dbReference>
<dbReference type="EMBL" id="JADBED010000001">
    <property type="protein sequence ID" value="MBE1525352.1"/>
    <property type="molecule type" value="Genomic_DNA"/>
</dbReference>
<evidence type="ECO:0000313" key="8">
    <source>
        <dbReference type="Proteomes" id="UP000643525"/>
    </source>
</evidence>
<evidence type="ECO:0000259" key="6">
    <source>
        <dbReference type="Pfam" id="PF04234"/>
    </source>
</evidence>
<accession>A0ABR9JHD5</accession>
<dbReference type="Proteomes" id="UP000643525">
    <property type="component" value="Unassembled WGS sequence"/>
</dbReference>
<keyword evidence="8" id="KW-1185">Reference proteome</keyword>
<keyword evidence="4" id="KW-0472">Membrane</keyword>
<evidence type="ECO:0000256" key="5">
    <source>
        <dbReference type="SAM" id="SignalP"/>
    </source>
</evidence>
<evidence type="ECO:0000256" key="1">
    <source>
        <dbReference type="ARBA" id="ARBA00022729"/>
    </source>
</evidence>
<keyword evidence="4" id="KW-1133">Transmembrane helix</keyword>
<dbReference type="InterPro" id="IPR014755">
    <property type="entry name" value="Cu-Rt/internalin_Ig-like"/>
</dbReference>
<dbReference type="InterPro" id="IPR007348">
    <property type="entry name" value="CopC_dom"/>
</dbReference>
<reference evidence="7 8" key="1">
    <citation type="submission" date="2020-10" db="EMBL/GenBank/DDBJ databases">
        <title>Sequencing the genomes of 1000 actinobacteria strains.</title>
        <authorList>
            <person name="Klenk H.-P."/>
        </authorList>
    </citation>
    <scope>NUCLEOTIDE SEQUENCE [LARGE SCALE GENOMIC DNA]</scope>
    <source>
        <strain evidence="7 8">DSM 15666</strain>
    </source>
</reference>
<organism evidence="7 8">
    <name type="scientific">Nesterenkonia lutea</name>
    <dbReference type="NCBI Taxonomy" id="272919"/>
    <lineage>
        <taxon>Bacteria</taxon>
        <taxon>Bacillati</taxon>
        <taxon>Actinomycetota</taxon>
        <taxon>Actinomycetes</taxon>
        <taxon>Micrococcales</taxon>
        <taxon>Micrococcaceae</taxon>
        <taxon>Nesterenkonia</taxon>
    </lineage>
</organism>
<comment type="caution">
    <text evidence="7">The sequence shown here is derived from an EMBL/GenBank/DDBJ whole genome shotgun (WGS) entry which is preliminary data.</text>
</comment>
<dbReference type="Gene3D" id="2.60.40.1220">
    <property type="match status" value="1"/>
</dbReference>
<sequence>MTHQATASPRMQAARISLLSAAAGIGLSLAAVAAPAWAHDSLISSSPEAEEVLERSPEEITLEFSGDGLTDGESIANVIEVSDAEGANWHGETEVEGSTLSADLPEELPGGEYTVAYRAVYSDGHAEEQSFDFEVADSGPGSAAGEPDTSEDDDAAAAPSEPAAEESAAEDPEAQQTMTQAPAEEVGYSVGVPTWAVVAGGIVVLGLIAGAVIAVLRGRARRRG</sequence>
<evidence type="ECO:0000256" key="2">
    <source>
        <dbReference type="ARBA" id="ARBA00023008"/>
    </source>
</evidence>
<keyword evidence="4" id="KW-0812">Transmembrane</keyword>
<gene>
    <name evidence="7" type="ORF">H4W27_002470</name>
</gene>
<feature type="region of interest" description="Disordered" evidence="3">
    <location>
        <begin position="135"/>
        <end position="182"/>
    </location>
</feature>
<name>A0ABR9JHD5_9MICC</name>
<keyword evidence="1 5" id="KW-0732">Signal</keyword>
<feature type="signal peptide" evidence="5">
    <location>
        <begin position="1"/>
        <end position="33"/>
    </location>
</feature>
<evidence type="ECO:0000313" key="7">
    <source>
        <dbReference type="EMBL" id="MBE1525352.1"/>
    </source>
</evidence>
<feature type="compositionally biased region" description="Acidic residues" evidence="3">
    <location>
        <begin position="163"/>
        <end position="173"/>
    </location>
</feature>
<feature type="chain" id="PRO_5045563693" evidence="5">
    <location>
        <begin position="34"/>
        <end position="224"/>
    </location>
</feature>
<dbReference type="Pfam" id="PF04234">
    <property type="entry name" value="CopC"/>
    <property type="match status" value="1"/>
</dbReference>
<dbReference type="InterPro" id="IPR014756">
    <property type="entry name" value="Ig_E-set"/>
</dbReference>
<proteinExistence type="predicted"/>
<evidence type="ECO:0000256" key="3">
    <source>
        <dbReference type="SAM" id="MobiDB-lite"/>
    </source>
</evidence>
<dbReference type="RefSeq" id="WP_192596228.1">
    <property type="nucleotide sequence ID" value="NZ_JADBED010000001.1"/>
</dbReference>